<dbReference type="EMBL" id="CP094298">
    <property type="protein sequence ID" value="UNZ02105.1"/>
    <property type="molecule type" value="Genomic_DNA"/>
</dbReference>
<dbReference type="Pfam" id="PF08843">
    <property type="entry name" value="AbiEii"/>
    <property type="match status" value="1"/>
</dbReference>
<dbReference type="RefSeq" id="WP_003983301.1">
    <property type="nucleotide sequence ID" value="NZ_CP043497.1"/>
</dbReference>
<evidence type="ECO:0000313" key="1">
    <source>
        <dbReference type="EMBL" id="UNZ02105.1"/>
    </source>
</evidence>
<protein>
    <recommendedName>
        <fullName evidence="3">Nucleotidyl transferase AbiEii/AbiGii toxin family protein</fullName>
    </recommendedName>
</protein>
<sequence>MTEQEHTRPERPPHWRDFGYGPWPATAVVPTTPPDEATRTAMDLPATLLPVRGDGVVQPPVFDPSVRHHLHAMRLGEPRFADAAAGARWYAARRHALHHALTAVATSAWAGHLVLRGSVLLRAWFGAGAREPGDLDFVVVPPTWNERDSRTERMIHGIARSAEELSLRDGPVRLHADGAVGDDIWTYDRVPGRRLVIPWTAHDDAVPPGTVQLDFVFNEHLPAPPAPAEVPGPDGTQPARVPAATPALSLAWKILWLVTDRYPEGKDLYDAVLLAESTELPFPLLRSVFRGVEDGYYDRNPVLLKNLTWTEQDWDEFRKDHPEHDAPAEYTYVNRLVTALAPTYAFDDGSGASPAYQQRAAWLTPLIEECREVLARQGMDAVQQLLLKPYAGIDNALVVTAELLEGPLEDRLTEAGVAVASYRVANADEGEARRVVGALGEAVRVLVLGEEDD</sequence>
<keyword evidence="2" id="KW-1185">Reference proteome</keyword>
<evidence type="ECO:0008006" key="3">
    <source>
        <dbReference type="Google" id="ProtNLM"/>
    </source>
</evidence>
<gene>
    <name evidence="1" type="ORF">SRIMR7_08115</name>
</gene>
<name>A0ABY3YVP6_STRRM</name>
<evidence type="ECO:0000313" key="2">
    <source>
        <dbReference type="Proteomes" id="UP000829494"/>
    </source>
</evidence>
<accession>A0ABY3YVP6</accession>
<dbReference type="GeneID" id="66858811"/>
<proteinExistence type="predicted"/>
<reference evidence="1 2" key="1">
    <citation type="submission" date="2022-03" db="EMBL/GenBank/DDBJ databases">
        <title>Complete genome of Streptomyces rimosus ssp. rimosus R7 (=ATCC 10970).</title>
        <authorList>
            <person name="Beganovic S."/>
            <person name="Ruckert C."/>
            <person name="Busche T."/>
            <person name="Kalinowski J."/>
            <person name="Wittmann C."/>
        </authorList>
    </citation>
    <scope>NUCLEOTIDE SEQUENCE [LARGE SCALE GENOMIC DNA]</scope>
    <source>
        <strain evidence="1 2">R7</strain>
    </source>
</reference>
<organism evidence="1 2">
    <name type="scientific">Streptomyces rimosus subsp. rimosus</name>
    <dbReference type="NCBI Taxonomy" id="132474"/>
    <lineage>
        <taxon>Bacteria</taxon>
        <taxon>Bacillati</taxon>
        <taxon>Actinomycetota</taxon>
        <taxon>Actinomycetes</taxon>
        <taxon>Kitasatosporales</taxon>
        <taxon>Streptomycetaceae</taxon>
        <taxon>Streptomyces</taxon>
    </lineage>
</organism>
<dbReference type="InterPro" id="IPR014942">
    <property type="entry name" value="AbiEii"/>
</dbReference>
<dbReference type="Proteomes" id="UP000829494">
    <property type="component" value="Chromosome"/>
</dbReference>